<feature type="domain" description="4Fe-4S Wbl-type" evidence="2">
    <location>
        <begin position="22"/>
        <end position="77"/>
    </location>
</feature>
<evidence type="ECO:0000259" key="2">
    <source>
        <dbReference type="PROSITE" id="PS51674"/>
    </source>
</evidence>
<organism evidence="3 4">
    <name type="scientific">Terrabacter lapilli</name>
    <dbReference type="NCBI Taxonomy" id="436231"/>
    <lineage>
        <taxon>Bacteria</taxon>
        <taxon>Bacillati</taxon>
        <taxon>Actinomycetota</taxon>
        <taxon>Actinomycetes</taxon>
        <taxon>Micrococcales</taxon>
        <taxon>Intrasporangiaceae</taxon>
        <taxon>Terrabacter</taxon>
    </lineage>
</organism>
<dbReference type="PROSITE" id="PS51674">
    <property type="entry name" value="4FE4S_WBL"/>
    <property type="match status" value="1"/>
</dbReference>
<feature type="region of interest" description="Disordered" evidence="1">
    <location>
        <begin position="64"/>
        <end position="85"/>
    </location>
</feature>
<dbReference type="Pfam" id="PF02467">
    <property type="entry name" value="Whib"/>
    <property type="match status" value="1"/>
</dbReference>
<protein>
    <recommendedName>
        <fullName evidence="2">4Fe-4S Wbl-type domain-containing protein</fullName>
    </recommendedName>
</protein>
<reference evidence="4" key="1">
    <citation type="journal article" date="2019" name="Int. J. Syst. Evol. Microbiol.">
        <title>The Global Catalogue of Microorganisms (GCM) 10K type strain sequencing project: providing services to taxonomists for standard genome sequencing and annotation.</title>
        <authorList>
            <consortium name="The Broad Institute Genomics Platform"/>
            <consortium name="The Broad Institute Genome Sequencing Center for Infectious Disease"/>
            <person name="Wu L."/>
            <person name="Ma J."/>
        </authorList>
    </citation>
    <scope>NUCLEOTIDE SEQUENCE [LARGE SCALE GENOMIC DNA]</scope>
    <source>
        <strain evidence="4">JCM 15628</strain>
    </source>
</reference>
<evidence type="ECO:0000313" key="3">
    <source>
        <dbReference type="EMBL" id="GAA1969296.1"/>
    </source>
</evidence>
<dbReference type="Proteomes" id="UP001500013">
    <property type="component" value="Unassembled WGS sequence"/>
</dbReference>
<evidence type="ECO:0000256" key="1">
    <source>
        <dbReference type="SAM" id="MobiDB-lite"/>
    </source>
</evidence>
<dbReference type="InterPro" id="IPR034768">
    <property type="entry name" value="4FE4S_WBL"/>
</dbReference>
<dbReference type="RefSeq" id="WP_344058370.1">
    <property type="nucleotide sequence ID" value="NZ_BAAAPU010000003.1"/>
</dbReference>
<dbReference type="EMBL" id="BAAAPU010000003">
    <property type="protein sequence ID" value="GAA1969296.1"/>
    <property type="molecule type" value="Genomic_DNA"/>
</dbReference>
<proteinExistence type="predicted"/>
<accession>A0ABP5CWQ2</accession>
<keyword evidence="4" id="KW-1185">Reference proteome</keyword>
<name>A0ABP5CWQ2_9MICO</name>
<evidence type="ECO:0000313" key="4">
    <source>
        <dbReference type="Proteomes" id="UP001500013"/>
    </source>
</evidence>
<sequence>MSAHEALARALEDAADAGLRIPCAGSDDWISEDPNTRTQAARRCDGCPCITECAAAADETRERFGVWAGRDRSPQPPKTKKDTAA</sequence>
<gene>
    <name evidence="3" type="ORF">GCM10009817_06560</name>
</gene>
<comment type="caution">
    <text evidence="3">The sequence shown here is derived from an EMBL/GenBank/DDBJ whole genome shotgun (WGS) entry which is preliminary data.</text>
</comment>